<feature type="transmembrane region" description="Helical" evidence="2">
    <location>
        <begin position="56"/>
        <end position="78"/>
    </location>
</feature>
<dbReference type="AlphaFoldDB" id="A0AA40AG36"/>
<evidence type="ECO:0000313" key="4">
    <source>
        <dbReference type="Proteomes" id="UP001172102"/>
    </source>
</evidence>
<keyword evidence="2" id="KW-0812">Transmembrane</keyword>
<gene>
    <name evidence="3" type="ORF">B0H67DRAFT_553799</name>
</gene>
<dbReference type="EMBL" id="JAUKUA010000004">
    <property type="protein sequence ID" value="KAK0715227.1"/>
    <property type="molecule type" value="Genomic_DNA"/>
</dbReference>
<feature type="region of interest" description="Disordered" evidence="1">
    <location>
        <begin position="13"/>
        <end position="39"/>
    </location>
</feature>
<keyword evidence="2" id="KW-1133">Transmembrane helix</keyword>
<organism evidence="3 4">
    <name type="scientific">Lasiosphaeris hirsuta</name>
    <dbReference type="NCBI Taxonomy" id="260670"/>
    <lineage>
        <taxon>Eukaryota</taxon>
        <taxon>Fungi</taxon>
        <taxon>Dikarya</taxon>
        <taxon>Ascomycota</taxon>
        <taxon>Pezizomycotina</taxon>
        <taxon>Sordariomycetes</taxon>
        <taxon>Sordariomycetidae</taxon>
        <taxon>Sordariales</taxon>
        <taxon>Lasiosphaeriaceae</taxon>
        <taxon>Lasiosphaeris</taxon>
    </lineage>
</organism>
<keyword evidence="4" id="KW-1185">Reference proteome</keyword>
<keyword evidence="2" id="KW-0472">Membrane</keyword>
<proteinExistence type="predicted"/>
<accession>A0AA40AG36</accession>
<dbReference type="Proteomes" id="UP001172102">
    <property type="component" value="Unassembled WGS sequence"/>
</dbReference>
<sequence>MESYRQVNDIELGEVHRPAEASRTTNDKPADANPAETSSITKTQRGFEYGISCNTAATVVTTVITLAIIVAVAIVFSLKKKHQGLLIDMIRKVTWSRYSTWARGRAWNGVWWDLGTGRDWGLEA</sequence>
<evidence type="ECO:0000313" key="3">
    <source>
        <dbReference type="EMBL" id="KAK0715227.1"/>
    </source>
</evidence>
<name>A0AA40AG36_9PEZI</name>
<evidence type="ECO:0000256" key="1">
    <source>
        <dbReference type="SAM" id="MobiDB-lite"/>
    </source>
</evidence>
<feature type="compositionally biased region" description="Basic and acidic residues" evidence="1">
    <location>
        <begin position="13"/>
        <end position="30"/>
    </location>
</feature>
<protein>
    <submittedName>
        <fullName evidence="3">Uncharacterized protein</fullName>
    </submittedName>
</protein>
<comment type="caution">
    <text evidence="3">The sequence shown here is derived from an EMBL/GenBank/DDBJ whole genome shotgun (WGS) entry which is preliminary data.</text>
</comment>
<evidence type="ECO:0000256" key="2">
    <source>
        <dbReference type="SAM" id="Phobius"/>
    </source>
</evidence>
<reference evidence="3" key="1">
    <citation type="submission" date="2023-06" db="EMBL/GenBank/DDBJ databases">
        <title>Genome-scale phylogeny and comparative genomics of the fungal order Sordariales.</title>
        <authorList>
            <consortium name="Lawrence Berkeley National Laboratory"/>
            <person name="Hensen N."/>
            <person name="Bonometti L."/>
            <person name="Westerberg I."/>
            <person name="Brannstrom I.O."/>
            <person name="Guillou S."/>
            <person name="Cros-Aarteil S."/>
            <person name="Calhoun S."/>
            <person name="Haridas S."/>
            <person name="Kuo A."/>
            <person name="Mondo S."/>
            <person name="Pangilinan J."/>
            <person name="Riley R."/>
            <person name="Labutti K."/>
            <person name="Andreopoulos B."/>
            <person name="Lipzen A."/>
            <person name="Chen C."/>
            <person name="Yanf M."/>
            <person name="Daum C."/>
            <person name="Ng V."/>
            <person name="Clum A."/>
            <person name="Steindorff A."/>
            <person name="Ohm R."/>
            <person name="Martin F."/>
            <person name="Silar P."/>
            <person name="Natvig D."/>
            <person name="Lalanne C."/>
            <person name="Gautier V."/>
            <person name="Ament-Velasquez S.L."/>
            <person name="Kruys A."/>
            <person name="Hutchinson M.I."/>
            <person name="Powell A.J."/>
            <person name="Barry K."/>
            <person name="Miller A.N."/>
            <person name="Grigoriev I.V."/>
            <person name="Debuchy R."/>
            <person name="Gladieux P."/>
            <person name="Thoren M.H."/>
            <person name="Johannesson H."/>
        </authorList>
    </citation>
    <scope>NUCLEOTIDE SEQUENCE</scope>
    <source>
        <strain evidence="3">SMH4607-1</strain>
    </source>
</reference>